<dbReference type="SUPFAM" id="SSF102198">
    <property type="entry name" value="Putative cyclase"/>
    <property type="match status" value="1"/>
</dbReference>
<sequence length="301" mass="32730">MARDWTRAEVEEQLHGRSNWGRWGAHDQVGAVNLITAAKRAEAAQLVRTGRSVSLSRPFPTRPHVDNPRPASHYTTKTPRGTGGISGDYYGIEYHGVASTHVDALCHVWDERGLWQGRDPDVELTSRGSRWGSVEHWREGIVTRGVLLDVPAFRGEPYVTLDRPVHGDELEEIAQAQGVAVGPGDAVVVHCGRDAWDRENPPWGTEASRPGLHVSCLKFLRDHDCAALAWDMLDRAPNDGGVPWTVHGAIFAYGLAVVDNCALEPLAAACAEEGRHEFLFVVAPLVVEGGTGSPANPLALL</sequence>
<reference evidence="2 3" key="1">
    <citation type="submission" date="2023-06" db="EMBL/GenBank/DDBJ databases">
        <authorList>
            <person name="Oyuntsetseg B."/>
            <person name="Kim S.B."/>
        </authorList>
    </citation>
    <scope>NUCLEOTIDE SEQUENCE [LARGE SCALE GENOMIC DNA]</scope>
    <source>
        <strain evidence="2 3">2-15</strain>
    </source>
</reference>
<dbReference type="RefSeq" id="WP_285968285.1">
    <property type="nucleotide sequence ID" value="NZ_CP127294.1"/>
</dbReference>
<dbReference type="GO" id="GO:0019441">
    <property type="term" value="P:L-tryptophan catabolic process to kynurenine"/>
    <property type="evidence" value="ECO:0007669"/>
    <property type="project" value="InterPro"/>
</dbReference>
<feature type="region of interest" description="Disordered" evidence="1">
    <location>
        <begin position="53"/>
        <end position="82"/>
    </location>
</feature>
<dbReference type="KEGG" id="acab:QRX50_40075"/>
<evidence type="ECO:0000256" key="1">
    <source>
        <dbReference type="SAM" id="MobiDB-lite"/>
    </source>
</evidence>
<gene>
    <name evidence="2" type="ORF">QRX50_40075</name>
</gene>
<dbReference type="PANTHER" id="PTHR34861">
    <property type="match status" value="1"/>
</dbReference>
<dbReference type="GO" id="GO:0004061">
    <property type="term" value="F:arylformamidase activity"/>
    <property type="evidence" value="ECO:0007669"/>
    <property type="project" value="InterPro"/>
</dbReference>
<dbReference type="AlphaFoldDB" id="A0A9Y2MW33"/>
<evidence type="ECO:0000313" key="3">
    <source>
        <dbReference type="Proteomes" id="UP001236014"/>
    </source>
</evidence>
<name>A0A9Y2MW33_9PSEU</name>
<evidence type="ECO:0000313" key="2">
    <source>
        <dbReference type="EMBL" id="WIX77544.1"/>
    </source>
</evidence>
<dbReference type="Proteomes" id="UP001236014">
    <property type="component" value="Chromosome"/>
</dbReference>
<dbReference type="EMBL" id="CP127294">
    <property type="protein sequence ID" value="WIX77544.1"/>
    <property type="molecule type" value="Genomic_DNA"/>
</dbReference>
<organism evidence="2 3">
    <name type="scientific">Amycolatopsis carbonis</name>
    <dbReference type="NCBI Taxonomy" id="715471"/>
    <lineage>
        <taxon>Bacteria</taxon>
        <taxon>Bacillati</taxon>
        <taxon>Actinomycetota</taxon>
        <taxon>Actinomycetes</taxon>
        <taxon>Pseudonocardiales</taxon>
        <taxon>Pseudonocardiaceae</taxon>
        <taxon>Amycolatopsis</taxon>
    </lineage>
</organism>
<dbReference type="Pfam" id="PF04199">
    <property type="entry name" value="Cyclase"/>
    <property type="match status" value="1"/>
</dbReference>
<proteinExistence type="predicted"/>
<protein>
    <submittedName>
        <fullName evidence="2">Cyclase family protein</fullName>
    </submittedName>
</protein>
<dbReference type="Gene3D" id="3.50.30.50">
    <property type="entry name" value="Putative cyclase"/>
    <property type="match status" value="1"/>
</dbReference>
<dbReference type="PANTHER" id="PTHR34861:SF10">
    <property type="entry name" value="CYCLASE"/>
    <property type="match status" value="1"/>
</dbReference>
<keyword evidence="3" id="KW-1185">Reference proteome</keyword>
<accession>A0A9Y2MW33</accession>
<dbReference type="InterPro" id="IPR037175">
    <property type="entry name" value="KFase_sf"/>
</dbReference>
<dbReference type="InterPro" id="IPR007325">
    <property type="entry name" value="KFase/CYL"/>
</dbReference>